<dbReference type="AlphaFoldDB" id="A0A448UVJ4"/>
<dbReference type="InterPro" id="IPR011664">
    <property type="entry name" value="Abi_system_AbiD/AbiF-like"/>
</dbReference>
<sequence length="309" mass="35094">MGGALFYKGVGMKPGLSIDDQVALMKKRGLIVNDDSACLQFLAANSYYRFSGYSRYFQKAPHLGDDRFKPGITFDQIREIYDADEYIKHEIMHSLAKLELMLRTRVIQVIVDKYSPYKKYLERDFYVDSNIGKSTAESCIQDIERSRDRHILHYRQANNTCCHRYQELPIWSAVEAWSFGTLSKVIERGAQGSLTESVALSTGVAKAGFASRIRALVYLRNRCAHHSRLWNHSVIDAGSTPNNVRVKAKKLAGQFEPRSVVDIIASLDDISLRSEATDPLLPRLVGKYSRDSEFWIGLSRPQNPRDHVG</sequence>
<dbReference type="EMBL" id="LR134521">
    <property type="protein sequence ID" value="VEJ29947.1"/>
    <property type="molecule type" value="Genomic_DNA"/>
</dbReference>
<organism evidence="1 2">
    <name type="scientific">Rothia dentocariosa</name>
    <dbReference type="NCBI Taxonomy" id="2047"/>
    <lineage>
        <taxon>Bacteria</taxon>
        <taxon>Bacillati</taxon>
        <taxon>Actinomycetota</taxon>
        <taxon>Actinomycetes</taxon>
        <taxon>Micrococcales</taxon>
        <taxon>Micrococcaceae</taxon>
        <taxon>Rothia</taxon>
    </lineage>
</organism>
<reference evidence="1 2" key="1">
    <citation type="submission" date="2018-12" db="EMBL/GenBank/DDBJ databases">
        <authorList>
            <consortium name="Pathogen Informatics"/>
        </authorList>
    </citation>
    <scope>NUCLEOTIDE SEQUENCE [LARGE SCALE GENOMIC DNA]</scope>
    <source>
        <strain evidence="1 2">NCTC10918</strain>
    </source>
</reference>
<protein>
    <submittedName>
        <fullName evidence="1">Abortive infection bacteriophage resistance protein</fullName>
    </submittedName>
</protein>
<name>A0A448UVJ4_9MICC</name>
<dbReference type="Pfam" id="PF07751">
    <property type="entry name" value="Abi_2"/>
    <property type="match status" value="1"/>
</dbReference>
<gene>
    <name evidence="1" type="ORF">NCTC10918_01219</name>
</gene>
<evidence type="ECO:0000313" key="2">
    <source>
        <dbReference type="Proteomes" id="UP000270988"/>
    </source>
</evidence>
<accession>A0A448UVJ4</accession>
<evidence type="ECO:0000313" key="1">
    <source>
        <dbReference type="EMBL" id="VEJ29947.1"/>
    </source>
</evidence>
<proteinExistence type="predicted"/>
<dbReference type="Proteomes" id="UP000270988">
    <property type="component" value="Chromosome"/>
</dbReference>